<feature type="domain" description="Putative plant transposon protein" evidence="2">
    <location>
        <begin position="237"/>
        <end position="414"/>
    </location>
</feature>
<dbReference type="InterPro" id="IPR046796">
    <property type="entry name" value="Transposase_32_dom"/>
</dbReference>
<feature type="compositionally biased region" description="Low complexity" evidence="1">
    <location>
        <begin position="43"/>
        <end position="59"/>
    </location>
</feature>
<protein>
    <recommendedName>
        <fullName evidence="2">Putative plant transposon protein domain-containing protein</fullName>
    </recommendedName>
</protein>
<accession>A0A2Z6N3M6</accession>
<proteinExistence type="predicted"/>
<organism evidence="3 4">
    <name type="scientific">Trifolium subterraneum</name>
    <name type="common">Subterranean clover</name>
    <dbReference type="NCBI Taxonomy" id="3900"/>
    <lineage>
        <taxon>Eukaryota</taxon>
        <taxon>Viridiplantae</taxon>
        <taxon>Streptophyta</taxon>
        <taxon>Embryophyta</taxon>
        <taxon>Tracheophyta</taxon>
        <taxon>Spermatophyta</taxon>
        <taxon>Magnoliopsida</taxon>
        <taxon>eudicotyledons</taxon>
        <taxon>Gunneridae</taxon>
        <taxon>Pentapetalae</taxon>
        <taxon>rosids</taxon>
        <taxon>fabids</taxon>
        <taxon>Fabales</taxon>
        <taxon>Fabaceae</taxon>
        <taxon>Papilionoideae</taxon>
        <taxon>50 kb inversion clade</taxon>
        <taxon>NPAAA clade</taxon>
        <taxon>Hologalegina</taxon>
        <taxon>IRL clade</taxon>
        <taxon>Trifolieae</taxon>
        <taxon>Trifolium</taxon>
    </lineage>
</organism>
<feature type="compositionally biased region" description="Basic and acidic residues" evidence="1">
    <location>
        <begin position="149"/>
        <end position="159"/>
    </location>
</feature>
<evidence type="ECO:0000259" key="2">
    <source>
        <dbReference type="Pfam" id="PF20167"/>
    </source>
</evidence>
<keyword evidence="4" id="KW-1185">Reference proteome</keyword>
<feature type="region of interest" description="Disordered" evidence="1">
    <location>
        <begin position="444"/>
        <end position="478"/>
    </location>
</feature>
<reference evidence="4" key="1">
    <citation type="journal article" date="2017" name="Front. Plant Sci.">
        <title>Climate Clever Clovers: New Paradigm to Reduce the Environmental Footprint of Ruminants by Breeding Low Methanogenic Forages Utilizing Haplotype Variation.</title>
        <authorList>
            <person name="Kaur P."/>
            <person name="Appels R."/>
            <person name="Bayer P.E."/>
            <person name="Keeble-Gagnere G."/>
            <person name="Wang J."/>
            <person name="Hirakawa H."/>
            <person name="Shirasawa K."/>
            <person name="Vercoe P."/>
            <person name="Stefanova K."/>
            <person name="Durmic Z."/>
            <person name="Nichols P."/>
            <person name="Revell C."/>
            <person name="Isobe S.N."/>
            <person name="Edwards D."/>
            <person name="Erskine W."/>
        </authorList>
    </citation>
    <scope>NUCLEOTIDE SEQUENCE [LARGE SCALE GENOMIC DNA]</scope>
    <source>
        <strain evidence="4">cv. Daliak</strain>
    </source>
</reference>
<feature type="compositionally biased region" description="Polar residues" evidence="1">
    <location>
        <begin position="21"/>
        <end position="30"/>
    </location>
</feature>
<sequence>MVRTKQTARRAPPFHNPSPNRPSFRQNNPSDEPLNIPALQTIFPPNFQQQTSNQNQTPPHLKPKQKKTKPSTSMSTRRSQRILAGVKNQKAHSNERIFITCDTSDEEHEDEVHVNSSSSPNSDSSKTISDPNPSSSSEKIPSPKPSKSNVDKITKEKGKAMVTEAKIKVSEPKKKVSQTRLKSINALIKDKFPLFEKKEEKKFRNKWRTRPVAAGRVFNFQALEKQNLDLKSFTDFQGWSSFLQIKETYYPRLVQAFYFKAKFDSETNSIRSIVKGKEIVLTADFIGTLFKLPTDGFKSFGKDWYSQAGVTIKDVREPLFYHGTPLDHYKTPNLKLLPKVFNIMSKGNIMPRQGKYDALGDNDLMVIYHLFEKKRLSLPHIIINFMMEVAKSNNKKFCVSYGMVLTRVFKHFEVSFKNEIAETKCKNFDLKNLKHFKPDPISSVPIRTYSRNKRKRVEQQDFQDTTQSEPSNPPIIETNEASVDNQPIQSQDLPHFVPPSVMSPNTESPQVVPQLGATQAFTQLDPNTVLEPLLSESTIAPLFTSPPNFNFSPMFNDNLQNNFFNSSSQNLFNQPFFNDTLNPSPVTFVPPMSAIPSMNHTGRSNPQPQPQPMPTMRRSKTERNTERIKRDIKKLFQEINPYPPPVHMMPQPSPSSSSGDSTPTNQDI</sequence>
<evidence type="ECO:0000313" key="3">
    <source>
        <dbReference type="EMBL" id="GAU38526.1"/>
    </source>
</evidence>
<feature type="compositionally biased region" description="Basic and acidic residues" evidence="1">
    <location>
        <begin position="619"/>
        <end position="636"/>
    </location>
</feature>
<gene>
    <name evidence="3" type="ORF">TSUD_148080</name>
</gene>
<dbReference type="Pfam" id="PF20167">
    <property type="entry name" value="Transposase_32"/>
    <property type="match status" value="1"/>
</dbReference>
<feature type="region of interest" description="Disordered" evidence="1">
    <location>
        <begin position="597"/>
        <end position="668"/>
    </location>
</feature>
<feature type="compositionally biased region" description="Low complexity" evidence="1">
    <location>
        <begin position="654"/>
        <end position="668"/>
    </location>
</feature>
<feature type="compositionally biased region" description="Polar residues" evidence="1">
    <location>
        <begin position="460"/>
        <end position="470"/>
    </location>
</feature>
<evidence type="ECO:0000256" key="1">
    <source>
        <dbReference type="SAM" id="MobiDB-lite"/>
    </source>
</evidence>
<feature type="compositionally biased region" description="Pro residues" evidence="1">
    <location>
        <begin position="641"/>
        <end position="653"/>
    </location>
</feature>
<dbReference type="AlphaFoldDB" id="A0A2Z6N3M6"/>
<dbReference type="Proteomes" id="UP000242715">
    <property type="component" value="Unassembled WGS sequence"/>
</dbReference>
<dbReference type="EMBL" id="DF973720">
    <property type="protein sequence ID" value="GAU38526.1"/>
    <property type="molecule type" value="Genomic_DNA"/>
</dbReference>
<name>A0A2Z6N3M6_TRISU</name>
<dbReference type="OrthoDB" id="848707at2759"/>
<feature type="region of interest" description="Disordered" evidence="1">
    <location>
        <begin position="105"/>
        <end position="159"/>
    </location>
</feature>
<feature type="region of interest" description="Disordered" evidence="1">
    <location>
        <begin position="1"/>
        <end position="92"/>
    </location>
</feature>
<feature type="compositionally biased region" description="Low complexity" evidence="1">
    <location>
        <begin position="116"/>
        <end position="148"/>
    </location>
</feature>
<evidence type="ECO:0000313" key="4">
    <source>
        <dbReference type="Proteomes" id="UP000242715"/>
    </source>
</evidence>